<dbReference type="GO" id="GO:0005524">
    <property type="term" value="F:ATP binding"/>
    <property type="evidence" value="ECO:0007669"/>
    <property type="project" value="UniProtKB-KW"/>
</dbReference>
<dbReference type="SMART" id="SM00490">
    <property type="entry name" value="HELICc"/>
    <property type="match status" value="1"/>
</dbReference>
<dbReference type="eggNOG" id="COG1200">
    <property type="taxonomic scope" value="Bacteria"/>
</dbReference>
<dbReference type="NCBIfam" id="NF008164">
    <property type="entry name" value="PRK10917.1-2"/>
    <property type="match status" value="1"/>
</dbReference>
<protein>
    <submittedName>
        <fullName evidence="10">ATP-dependent DNA helicase RecG</fullName>
        <ecNumber evidence="10">3.6.1.-</ecNumber>
    </submittedName>
</protein>
<dbReference type="RefSeq" id="WP_023430947.1">
    <property type="nucleotide sequence ID" value="NZ_AWXZ01000014.1"/>
</dbReference>
<dbReference type="Pfam" id="PF00271">
    <property type="entry name" value="Helicase_C"/>
    <property type="match status" value="1"/>
</dbReference>
<evidence type="ECO:0000256" key="2">
    <source>
        <dbReference type="ARBA" id="ARBA00022763"/>
    </source>
</evidence>
<dbReference type="NCBIfam" id="NF008168">
    <property type="entry name" value="PRK10917.2-2"/>
    <property type="match status" value="1"/>
</dbReference>
<organism evidence="10 11">
    <name type="scientific">Lutibaculum baratangense AMV1</name>
    <dbReference type="NCBI Taxonomy" id="631454"/>
    <lineage>
        <taxon>Bacteria</taxon>
        <taxon>Pseudomonadati</taxon>
        <taxon>Pseudomonadota</taxon>
        <taxon>Alphaproteobacteria</taxon>
        <taxon>Hyphomicrobiales</taxon>
        <taxon>Tepidamorphaceae</taxon>
        <taxon>Lutibaculum</taxon>
    </lineage>
</organism>
<dbReference type="Proteomes" id="UP000017819">
    <property type="component" value="Unassembled WGS sequence"/>
</dbReference>
<keyword evidence="2" id="KW-0227">DNA damage</keyword>
<evidence type="ECO:0000256" key="6">
    <source>
        <dbReference type="ARBA" id="ARBA00023125"/>
    </source>
</evidence>
<dbReference type="AlphaFoldDB" id="V4RU06"/>
<feature type="domain" description="Helicase ATP-binding" evidence="8">
    <location>
        <begin position="288"/>
        <end position="449"/>
    </location>
</feature>
<dbReference type="PROSITE" id="PS51194">
    <property type="entry name" value="HELICASE_CTER"/>
    <property type="match status" value="1"/>
</dbReference>
<dbReference type="SUPFAM" id="SSF52540">
    <property type="entry name" value="P-loop containing nucleoside triphosphate hydrolases"/>
    <property type="match status" value="2"/>
</dbReference>
<dbReference type="GO" id="GO:0006281">
    <property type="term" value="P:DNA repair"/>
    <property type="evidence" value="ECO:0007669"/>
    <property type="project" value="UniProtKB-KW"/>
</dbReference>
<evidence type="ECO:0000259" key="8">
    <source>
        <dbReference type="PROSITE" id="PS51192"/>
    </source>
</evidence>
<accession>V4RU06</accession>
<comment type="caution">
    <text evidence="10">The sequence shown here is derived from an EMBL/GenBank/DDBJ whole genome shotgun (WGS) entry which is preliminary data.</text>
</comment>
<dbReference type="GO" id="GO:0003677">
    <property type="term" value="F:DNA binding"/>
    <property type="evidence" value="ECO:0007669"/>
    <property type="project" value="UniProtKB-KW"/>
</dbReference>
<dbReference type="GO" id="GO:0003678">
    <property type="term" value="F:DNA helicase activity"/>
    <property type="evidence" value="ECO:0007669"/>
    <property type="project" value="TreeGrafter"/>
</dbReference>
<evidence type="ECO:0000259" key="9">
    <source>
        <dbReference type="PROSITE" id="PS51194"/>
    </source>
</evidence>
<dbReference type="EMBL" id="AWXZ01000014">
    <property type="protein sequence ID" value="ESR26580.1"/>
    <property type="molecule type" value="Genomic_DNA"/>
</dbReference>
<dbReference type="STRING" id="631454.N177_0799"/>
<dbReference type="InterPro" id="IPR045562">
    <property type="entry name" value="RecG_dom3_C"/>
</dbReference>
<feature type="domain" description="Helicase C-terminal" evidence="9">
    <location>
        <begin position="468"/>
        <end position="627"/>
    </location>
</feature>
<dbReference type="SUPFAM" id="SSF50249">
    <property type="entry name" value="Nucleic acid-binding proteins"/>
    <property type="match status" value="1"/>
</dbReference>
<dbReference type="SMART" id="SM00487">
    <property type="entry name" value="DEXDc"/>
    <property type="match status" value="1"/>
</dbReference>
<dbReference type="InterPro" id="IPR001650">
    <property type="entry name" value="Helicase_C-like"/>
</dbReference>
<dbReference type="PROSITE" id="PS51192">
    <property type="entry name" value="HELICASE_ATP_BIND_1"/>
    <property type="match status" value="1"/>
</dbReference>
<proteinExistence type="predicted"/>
<dbReference type="Gene3D" id="2.40.50.140">
    <property type="entry name" value="Nucleic acid-binding proteins"/>
    <property type="match status" value="1"/>
</dbReference>
<evidence type="ECO:0000256" key="7">
    <source>
        <dbReference type="ARBA" id="ARBA00023204"/>
    </source>
</evidence>
<dbReference type="Pfam" id="PF01336">
    <property type="entry name" value="tRNA_anti-codon"/>
    <property type="match status" value="1"/>
</dbReference>
<dbReference type="InterPro" id="IPR004365">
    <property type="entry name" value="NA-bd_OB_tRNA"/>
</dbReference>
<gene>
    <name evidence="10" type="ORF">N177_0799</name>
</gene>
<dbReference type="CDD" id="cd04488">
    <property type="entry name" value="RecG_wedge_OBF"/>
    <property type="match status" value="1"/>
</dbReference>
<keyword evidence="11" id="KW-1185">Reference proteome</keyword>
<evidence type="ECO:0000256" key="3">
    <source>
        <dbReference type="ARBA" id="ARBA00022801"/>
    </source>
</evidence>
<keyword evidence="7" id="KW-0234">DNA repair</keyword>
<evidence type="ECO:0000256" key="5">
    <source>
        <dbReference type="ARBA" id="ARBA00022840"/>
    </source>
</evidence>
<dbReference type="PANTHER" id="PTHR47964">
    <property type="entry name" value="ATP-DEPENDENT DNA HELICASE HOMOLOG RECG, CHLOROPLASTIC"/>
    <property type="match status" value="1"/>
</dbReference>
<dbReference type="InterPro" id="IPR014001">
    <property type="entry name" value="Helicase_ATP-bd"/>
</dbReference>
<name>V4RU06_9HYPH</name>
<dbReference type="InterPro" id="IPR011545">
    <property type="entry name" value="DEAD/DEAH_box_helicase_dom"/>
</dbReference>
<dbReference type="EC" id="3.6.1.-" evidence="10"/>
<dbReference type="InterPro" id="IPR047112">
    <property type="entry name" value="RecG/Mfd"/>
</dbReference>
<dbReference type="PANTHER" id="PTHR47964:SF1">
    <property type="entry name" value="ATP-DEPENDENT DNA HELICASE HOMOLOG RECG, CHLOROPLASTIC"/>
    <property type="match status" value="1"/>
</dbReference>
<reference evidence="10 11" key="1">
    <citation type="journal article" date="2014" name="Genome Announc.">
        <title>Draft Genome Sequence of Lutibaculum baratangense Strain AMV1T, Isolated from a Mud Volcano in Andamans, India.</title>
        <authorList>
            <person name="Singh A."/>
            <person name="Sreenivas A."/>
            <person name="Sathyanarayana Reddy G."/>
            <person name="Pinnaka A.K."/>
            <person name="Shivaji S."/>
        </authorList>
    </citation>
    <scope>NUCLEOTIDE SEQUENCE [LARGE SCALE GENOMIC DNA]</scope>
    <source>
        <strain evidence="10 11">AMV1</strain>
    </source>
</reference>
<keyword evidence="5" id="KW-0067">ATP-binding</keyword>
<dbReference type="CDD" id="cd17992">
    <property type="entry name" value="DEXHc_RecG"/>
    <property type="match status" value="1"/>
</dbReference>
<sequence>MRPPALNPLFAPITSLPGVGPKIAALFRRLLPEGDGDMPAVVDLLFHLPTGLIDRRHRPKVRDALAGDLATMLVTVEEHRAPPPGRSRAPYRVVVSDESGSMTIVFFNAQPRWVAGVLPLGKSVWVSGKVEMYDGMLQIVHPDHIVAEDEAERLPEVEPVYPLTAGLTLRGVSKSVRAAVDRVPALPEWQRSDVLRQHHWRSFSAALTALHLPQRAEDLEPESPALARLAYDEILAGQVALSLTRSRLRKVAGMARKGDGRIVRSILAGLPFELTAAQQAALTEVEADLAAPERMLRLLQGDVGSGKTVIGLLAMARVIETGAQCALMAPTEILARQHHATLGKLAAGSGLRIGLLTGREKGRARDQILVAAAEGYLDILVGTHALFEQHVGFRDLGLAVIDEQHRFGVHQRLSLAAKGRAVDMLVMTATPIPRTLLLTHYGDMDVTRIAEKPPGRQAIETRLVSQERLPEVIAALGRTISQGNRVYWVCPLVEDSETVDVVSVGERFASLDKAFPGQVGLVHGQLSGADKDAAMQAFVEGRTAILVATTVIEVGVDVPEASVIVIENAERFGLAQLHQLRGRVGRGTSASACLLLYGAQLSENARSRLQTMRETDDGFRIAEEDLKLRGGGEVLGTRQSGTPEFRVARLESHLDLVEEARQDARLLLDQDPSLETARGQAVRILLQLFRRDSAMALLGAG</sequence>
<dbReference type="Pfam" id="PF19833">
    <property type="entry name" value="RecG_dom3_C"/>
    <property type="match status" value="1"/>
</dbReference>
<dbReference type="OrthoDB" id="9804325at2"/>
<dbReference type="Pfam" id="PF00270">
    <property type="entry name" value="DEAD"/>
    <property type="match status" value="1"/>
</dbReference>
<evidence type="ECO:0000256" key="1">
    <source>
        <dbReference type="ARBA" id="ARBA00022741"/>
    </source>
</evidence>
<keyword evidence="1" id="KW-0547">Nucleotide-binding</keyword>
<keyword evidence="6" id="KW-0238">DNA-binding</keyword>
<evidence type="ECO:0000313" key="11">
    <source>
        <dbReference type="Proteomes" id="UP000017819"/>
    </source>
</evidence>
<dbReference type="InterPro" id="IPR012340">
    <property type="entry name" value="NA-bd_OB-fold"/>
</dbReference>
<evidence type="ECO:0000256" key="4">
    <source>
        <dbReference type="ARBA" id="ARBA00022806"/>
    </source>
</evidence>
<evidence type="ECO:0000313" key="10">
    <source>
        <dbReference type="EMBL" id="ESR26580.1"/>
    </source>
</evidence>
<keyword evidence="4 10" id="KW-0347">Helicase</keyword>
<dbReference type="InterPro" id="IPR027417">
    <property type="entry name" value="P-loop_NTPase"/>
</dbReference>
<dbReference type="Gene3D" id="3.40.50.300">
    <property type="entry name" value="P-loop containing nucleotide triphosphate hydrolases"/>
    <property type="match status" value="2"/>
</dbReference>
<dbReference type="GO" id="GO:0016787">
    <property type="term" value="F:hydrolase activity"/>
    <property type="evidence" value="ECO:0007669"/>
    <property type="project" value="UniProtKB-KW"/>
</dbReference>
<dbReference type="PATRIC" id="fig|631454.5.peg.788"/>
<keyword evidence="3 10" id="KW-0378">Hydrolase</keyword>